<feature type="non-terminal residue" evidence="1">
    <location>
        <position position="1"/>
    </location>
</feature>
<comment type="caution">
    <text evidence="1">The sequence shown here is derived from an EMBL/GenBank/DDBJ whole genome shotgun (WGS) entry which is preliminary data.</text>
</comment>
<accession>X1QCW1</accession>
<dbReference type="AlphaFoldDB" id="X1QCW1"/>
<proteinExistence type="predicted"/>
<dbReference type="EMBL" id="BARW01004730">
    <property type="protein sequence ID" value="GAI66048.1"/>
    <property type="molecule type" value="Genomic_DNA"/>
</dbReference>
<protein>
    <submittedName>
        <fullName evidence="1">Uncharacterized protein</fullName>
    </submittedName>
</protein>
<gene>
    <name evidence="1" type="ORF">S12H4_10843</name>
</gene>
<name>X1QCW1_9ZZZZ</name>
<evidence type="ECO:0000313" key="1">
    <source>
        <dbReference type="EMBL" id="GAI66048.1"/>
    </source>
</evidence>
<sequence>DDKEKDLKLKAFRRNLIFPELLFNQNLSGHREQRFLIKIEAEAHRFNYEPDKPVIQKFNIFTQINVTPIDILLSMKIGAVLERQKGRDYYDCIHLMGKTAPNRDYLSEKFKISSGEEMKKRILESCETVDFNKKSRDFEKLVFNQSETKKVRLFPEYIKQKSFENSL</sequence>
<reference evidence="1" key="1">
    <citation type="journal article" date="2014" name="Front. Microbiol.">
        <title>High frequency of phylogenetically diverse reductive dehalogenase-homologous genes in deep subseafloor sedimentary metagenomes.</title>
        <authorList>
            <person name="Kawai M."/>
            <person name="Futagami T."/>
            <person name="Toyoda A."/>
            <person name="Takaki Y."/>
            <person name="Nishi S."/>
            <person name="Hori S."/>
            <person name="Arai W."/>
            <person name="Tsubouchi T."/>
            <person name="Morono Y."/>
            <person name="Uchiyama I."/>
            <person name="Ito T."/>
            <person name="Fujiyama A."/>
            <person name="Inagaki F."/>
            <person name="Takami H."/>
        </authorList>
    </citation>
    <scope>NUCLEOTIDE SEQUENCE</scope>
    <source>
        <strain evidence="1">Expedition CK06-06</strain>
    </source>
</reference>
<organism evidence="1">
    <name type="scientific">marine sediment metagenome</name>
    <dbReference type="NCBI Taxonomy" id="412755"/>
    <lineage>
        <taxon>unclassified sequences</taxon>
        <taxon>metagenomes</taxon>
        <taxon>ecological metagenomes</taxon>
    </lineage>
</organism>